<organism evidence="2 3">
    <name type="scientific">Scomber scombrus</name>
    <name type="common">Atlantic mackerel</name>
    <name type="synonym">Scomber vernalis</name>
    <dbReference type="NCBI Taxonomy" id="13677"/>
    <lineage>
        <taxon>Eukaryota</taxon>
        <taxon>Metazoa</taxon>
        <taxon>Chordata</taxon>
        <taxon>Craniata</taxon>
        <taxon>Vertebrata</taxon>
        <taxon>Euteleostomi</taxon>
        <taxon>Actinopterygii</taxon>
        <taxon>Neopterygii</taxon>
        <taxon>Teleostei</taxon>
        <taxon>Neoteleostei</taxon>
        <taxon>Acanthomorphata</taxon>
        <taxon>Pelagiaria</taxon>
        <taxon>Scombriformes</taxon>
        <taxon>Scombridae</taxon>
        <taxon>Scomber</taxon>
    </lineage>
</organism>
<sequence length="327" mass="37239">MEENQDPEHCTDNTVKKEESDPVAVTTDKQEREGLLDVTVQDHHKREMEENQDPEHCTDNTIKKEESDPIAVTTDKQEREGLLDVTVQDHPKREMEENQDPEHCTGITVKTEESDPIAVTTDKQDHLMRGMEENQDPEHCTDNTVKKEESDPVAVTTDKQGTHNSGSHSNNTVDESCAAQRWLPPDIKQEEEDQFISQRGDPLDFTDQDHHKSEMEENQNLELNLLRDESGSPFATTDKKGIDDSGSHSNNIVGASNEPEQWLSPDIKQEKEEEEQSISQQGDLLDFTDQDHYKNEMEENQNPEDRTDNSIKREESGLPPVATDKQT</sequence>
<feature type="region of interest" description="Disordered" evidence="1">
    <location>
        <begin position="1"/>
        <end position="37"/>
    </location>
</feature>
<feature type="compositionally biased region" description="Polar residues" evidence="1">
    <location>
        <begin position="157"/>
        <end position="174"/>
    </location>
</feature>
<feature type="compositionally biased region" description="Basic and acidic residues" evidence="1">
    <location>
        <begin position="289"/>
        <end position="316"/>
    </location>
</feature>
<reference evidence="2 3" key="1">
    <citation type="submission" date="2024-01" db="EMBL/GenBank/DDBJ databases">
        <authorList>
            <person name="Alioto T."/>
            <person name="Alioto T."/>
            <person name="Gomez Garrido J."/>
        </authorList>
    </citation>
    <scope>NUCLEOTIDE SEQUENCE [LARGE SCALE GENOMIC DNA]</scope>
</reference>
<dbReference type="AlphaFoldDB" id="A0AAV1Q394"/>
<dbReference type="EMBL" id="CAWUFR010000415">
    <property type="protein sequence ID" value="CAK6977554.1"/>
    <property type="molecule type" value="Genomic_DNA"/>
</dbReference>
<name>A0AAV1Q394_SCOSC</name>
<gene>
    <name evidence="2" type="ORF">FSCOSCO3_A004299</name>
</gene>
<keyword evidence="3" id="KW-1185">Reference proteome</keyword>
<feature type="compositionally biased region" description="Basic and acidic residues" evidence="1">
    <location>
        <begin position="237"/>
        <end position="246"/>
    </location>
</feature>
<feature type="compositionally biased region" description="Basic and acidic residues" evidence="1">
    <location>
        <begin position="28"/>
        <end position="37"/>
    </location>
</feature>
<evidence type="ECO:0000256" key="1">
    <source>
        <dbReference type="SAM" id="MobiDB-lite"/>
    </source>
</evidence>
<feature type="compositionally biased region" description="Basic and acidic residues" evidence="1">
    <location>
        <begin position="1"/>
        <end position="20"/>
    </location>
</feature>
<comment type="caution">
    <text evidence="2">The sequence shown here is derived from an EMBL/GenBank/DDBJ whole genome shotgun (WGS) entry which is preliminary data.</text>
</comment>
<proteinExistence type="predicted"/>
<accession>A0AAV1Q394</accession>
<feature type="compositionally biased region" description="Basic and acidic residues" evidence="1">
    <location>
        <begin position="122"/>
        <end position="150"/>
    </location>
</feature>
<protein>
    <submittedName>
        <fullName evidence="2">Zinc finger protein 2-like isoform X3</fullName>
    </submittedName>
</protein>
<evidence type="ECO:0000313" key="3">
    <source>
        <dbReference type="Proteomes" id="UP001314229"/>
    </source>
</evidence>
<evidence type="ECO:0000313" key="2">
    <source>
        <dbReference type="EMBL" id="CAK6977554.1"/>
    </source>
</evidence>
<feature type="compositionally biased region" description="Basic and acidic residues" evidence="1">
    <location>
        <begin position="87"/>
        <end position="103"/>
    </location>
</feature>
<feature type="region of interest" description="Disordered" evidence="1">
    <location>
        <begin position="87"/>
        <end position="327"/>
    </location>
</feature>
<dbReference type="Proteomes" id="UP001314229">
    <property type="component" value="Unassembled WGS sequence"/>
</dbReference>